<dbReference type="EMBL" id="CP047418">
    <property type="protein sequence ID" value="QLL77449.1"/>
    <property type="molecule type" value="Genomic_DNA"/>
</dbReference>
<organism evidence="1 2">
    <name type="scientific">Ligilactobacillus saerimneri</name>
    <dbReference type="NCBI Taxonomy" id="228229"/>
    <lineage>
        <taxon>Bacteria</taxon>
        <taxon>Bacillati</taxon>
        <taxon>Bacillota</taxon>
        <taxon>Bacilli</taxon>
        <taxon>Lactobacillales</taxon>
        <taxon>Lactobacillaceae</taxon>
        <taxon>Ligilactobacillus</taxon>
    </lineage>
</organism>
<dbReference type="AlphaFoldDB" id="A0A7H9EJ15"/>
<evidence type="ECO:0000313" key="1">
    <source>
        <dbReference type="EMBL" id="QLL77449.1"/>
    </source>
</evidence>
<dbReference type="RefSeq" id="WP_180849305.1">
    <property type="nucleotide sequence ID" value="NZ_CP047418.1"/>
</dbReference>
<reference evidence="1 2" key="1">
    <citation type="submission" date="2020-01" db="EMBL/GenBank/DDBJ databases">
        <title>Complete and circular genome sequences of six lactobacillus isolates from horses.</title>
        <authorList>
            <person name="Hassan H.M."/>
        </authorList>
    </citation>
    <scope>NUCLEOTIDE SEQUENCE [LARGE SCALE GENOMIC DNA]</scope>
    <source>
        <strain evidence="1 2">1A</strain>
    </source>
</reference>
<dbReference type="KEGG" id="lsw:GTO87_01730"/>
<dbReference type="Proteomes" id="UP000510886">
    <property type="component" value="Chromosome"/>
</dbReference>
<sequence length="164" mass="17833">MFTRTGMVNTSKEVLDPEEDVKGYTQGITDSGASGKLYLLGSGTFTIKIPPIAYVPNTAQGNQDVKTVQIGTSGDKGSDQMAYFVRLANYSTDGIKQGYLVSNLPQSSDTSFTFHLTRAVEFEPHSTAFGVNDFEILYSYNIQTLPNQAQKGYLPSTVGFMTAD</sequence>
<evidence type="ECO:0000313" key="2">
    <source>
        <dbReference type="Proteomes" id="UP000510886"/>
    </source>
</evidence>
<gene>
    <name evidence="1" type="ORF">GTO87_01730</name>
</gene>
<protein>
    <submittedName>
        <fullName evidence="1">Uncharacterized protein</fullName>
    </submittedName>
</protein>
<accession>A0A7H9EJ15</accession>
<proteinExistence type="predicted"/>
<name>A0A7H9EJ15_9LACO</name>